<gene>
    <name evidence="2" type="ORF">ACFPFM_01920</name>
</gene>
<comment type="caution">
    <text evidence="2">The sequence shown here is derived from an EMBL/GenBank/DDBJ whole genome shotgun (WGS) entry which is preliminary data.</text>
</comment>
<dbReference type="EMBL" id="JBHSJB010000003">
    <property type="protein sequence ID" value="MFC5052506.1"/>
    <property type="molecule type" value="Genomic_DNA"/>
</dbReference>
<organism evidence="2 3">
    <name type="scientific">Saccharothrix xinjiangensis</name>
    <dbReference type="NCBI Taxonomy" id="204798"/>
    <lineage>
        <taxon>Bacteria</taxon>
        <taxon>Bacillati</taxon>
        <taxon>Actinomycetota</taxon>
        <taxon>Actinomycetes</taxon>
        <taxon>Pseudonocardiales</taxon>
        <taxon>Pseudonocardiaceae</taxon>
        <taxon>Saccharothrix</taxon>
    </lineage>
</organism>
<protein>
    <recommendedName>
        <fullName evidence="4">Peptidase inhibitor family I36</fullName>
    </recommendedName>
</protein>
<sequence length="202" mass="20868">MQTNRRKKITAAFAGLVLGLAWVVSAPTASATGSKPAAATATGNHCTISVDTKAVRCFATITESIAHATGGRVTDAPADVLAAVTDPDVTARINGGGPGALAVLGIQYYLANYGSYSLAVNGPDVGCDLPVDPPEYYVAPLPDFTSTGGINWNNNIRSFQAYSGCYQLMFDDSACTAAIYGWAGSAADLGAANDRTECIFWS</sequence>
<evidence type="ECO:0000256" key="1">
    <source>
        <dbReference type="SAM" id="SignalP"/>
    </source>
</evidence>
<keyword evidence="1" id="KW-0732">Signal</keyword>
<feature type="chain" id="PRO_5046438845" description="Peptidase inhibitor family I36" evidence="1">
    <location>
        <begin position="32"/>
        <end position="202"/>
    </location>
</feature>
<feature type="signal peptide" evidence="1">
    <location>
        <begin position="1"/>
        <end position="31"/>
    </location>
</feature>
<reference evidence="3" key="1">
    <citation type="journal article" date="2019" name="Int. J. Syst. Evol. Microbiol.">
        <title>The Global Catalogue of Microorganisms (GCM) 10K type strain sequencing project: providing services to taxonomists for standard genome sequencing and annotation.</title>
        <authorList>
            <consortium name="The Broad Institute Genomics Platform"/>
            <consortium name="The Broad Institute Genome Sequencing Center for Infectious Disease"/>
            <person name="Wu L."/>
            <person name="Ma J."/>
        </authorList>
    </citation>
    <scope>NUCLEOTIDE SEQUENCE [LARGE SCALE GENOMIC DNA]</scope>
    <source>
        <strain evidence="3">KCTC 12848</strain>
    </source>
</reference>
<proteinExistence type="predicted"/>
<dbReference type="RefSeq" id="WP_344035007.1">
    <property type="nucleotide sequence ID" value="NZ_BAAAKE010000002.1"/>
</dbReference>
<evidence type="ECO:0008006" key="4">
    <source>
        <dbReference type="Google" id="ProtNLM"/>
    </source>
</evidence>
<dbReference type="Proteomes" id="UP001595833">
    <property type="component" value="Unassembled WGS sequence"/>
</dbReference>
<keyword evidence="3" id="KW-1185">Reference proteome</keyword>
<evidence type="ECO:0000313" key="2">
    <source>
        <dbReference type="EMBL" id="MFC5052506.1"/>
    </source>
</evidence>
<name>A0ABV9XQU5_9PSEU</name>
<accession>A0ABV9XQU5</accession>
<evidence type="ECO:0000313" key="3">
    <source>
        <dbReference type="Proteomes" id="UP001595833"/>
    </source>
</evidence>